<accession>A0A061G380</accession>
<name>A0A061G380_THECC</name>
<dbReference type="HOGENOM" id="CLU_2578676_0_0_1"/>
<dbReference type="EMBL" id="CM001881">
    <property type="protein sequence ID" value="EOY21489.1"/>
    <property type="molecule type" value="Genomic_DNA"/>
</dbReference>
<organism evidence="2 3">
    <name type="scientific">Theobroma cacao</name>
    <name type="common">Cacao</name>
    <name type="synonym">Cocoa</name>
    <dbReference type="NCBI Taxonomy" id="3641"/>
    <lineage>
        <taxon>Eukaryota</taxon>
        <taxon>Viridiplantae</taxon>
        <taxon>Streptophyta</taxon>
        <taxon>Embryophyta</taxon>
        <taxon>Tracheophyta</taxon>
        <taxon>Spermatophyta</taxon>
        <taxon>Magnoliopsida</taxon>
        <taxon>eudicotyledons</taxon>
        <taxon>Gunneridae</taxon>
        <taxon>Pentapetalae</taxon>
        <taxon>rosids</taxon>
        <taxon>malvids</taxon>
        <taxon>Malvales</taxon>
        <taxon>Malvaceae</taxon>
        <taxon>Byttnerioideae</taxon>
        <taxon>Theobroma</taxon>
    </lineage>
</organism>
<reference evidence="2 3" key="1">
    <citation type="journal article" date="2013" name="Genome Biol.">
        <title>The genome sequence of the most widely cultivated cacao type and its use to identify candidate genes regulating pod color.</title>
        <authorList>
            <person name="Motamayor J.C."/>
            <person name="Mockaitis K."/>
            <person name="Schmutz J."/>
            <person name="Haiminen N."/>
            <person name="Iii D.L."/>
            <person name="Cornejo O."/>
            <person name="Findley S.D."/>
            <person name="Zheng P."/>
            <person name="Utro F."/>
            <person name="Royaert S."/>
            <person name="Saski C."/>
            <person name="Jenkins J."/>
            <person name="Podicheti R."/>
            <person name="Zhao M."/>
            <person name="Scheffler B.E."/>
            <person name="Stack J.C."/>
            <person name="Feltus F.A."/>
            <person name="Mustiga G.M."/>
            <person name="Amores F."/>
            <person name="Phillips W."/>
            <person name="Marelli J.P."/>
            <person name="May G.D."/>
            <person name="Shapiro H."/>
            <person name="Ma J."/>
            <person name="Bustamante C.D."/>
            <person name="Schnell R.J."/>
            <person name="Main D."/>
            <person name="Gilbert D."/>
            <person name="Parida L."/>
            <person name="Kuhn D.N."/>
        </authorList>
    </citation>
    <scope>NUCLEOTIDE SEQUENCE [LARGE SCALE GENOMIC DNA]</scope>
    <source>
        <strain evidence="3">cv. Matina 1-6</strain>
    </source>
</reference>
<feature type="region of interest" description="Disordered" evidence="1">
    <location>
        <begin position="23"/>
        <end position="49"/>
    </location>
</feature>
<dbReference type="InParanoid" id="A0A061G380"/>
<feature type="compositionally biased region" description="Basic residues" evidence="1">
    <location>
        <begin position="35"/>
        <end position="44"/>
    </location>
</feature>
<dbReference type="Proteomes" id="UP000026915">
    <property type="component" value="Chromosome 3"/>
</dbReference>
<proteinExistence type="predicted"/>
<keyword evidence="3" id="KW-1185">Reference proteome</keyword>
<protein>
    <submittedName>
        <fullName evidence="2">Uncharacterized protein</fullName>
    </submittedName>
</protein>
<sequence length="81" mass="8861">MLEKNCGSKEVAPWGRWAHRLASRLGAQASERTGHTGHQKKNAQHSRQTNVKLGHVDGQGNLFDAWEPLASLGLPVTGLEH</sequence>
<evidence type="ECO:0000313" key="3">
    <source>
        <dbReference type="Proteomes" id="UP000026915"/>
    </source>
</evidence>
<evidence type="ECO:0000313" key="2">
    <source>
        <dbReference type="EMBL" id="EOY21489.1"/>
    </source>
</evidence>
<gene>
    <name evidence="2" type="ORF">TCM_013100</name>
</gene>
<evidence type="ECO:0000256" key="1">
    <source>
        <dbReference type="SAM" id="MobiDB-lite"/>
    </source>
</evidence>
<dbReference type="AlphaFoldDB" id="A0A061G380"/>
<dbReference type="Gramene" id="EOY21489">
    <property type="protein sequence ID" value="EOY21489"/>
    <property type="gene ID" value="TCM_013100"/>
</dbReference>